<dbReference type="InterPro" id="IPR029006">
    <property type="entry name" value="ADF-H/Gelsolin-like_dom_sf"/>
</dbReference>
<reference evidence="3 4" key="1">
    <citation type="submission" date="2023-11" db="EMBL/GenBank/DDBJ databases">
        <title>Halocaridina rubra genome assembly.</title>
        <authorList>
            <person name="Smith C."/>
        </authorList>
    </citation>
    <scope>NUCLEOTIDE SEQUENCE [LARGE SCALE GENOMIC DNA]</scope>
    <source>
        <strain evidence="3">EP-1</strain>
        <tissue evidence="3">Whole</tissue>
    </source>
</reference>
<organism evidence="3 4">
    <name type="scientific">Halocaridina rubra</name>
    <name type="common">Hawaiian red shrimp</name>
    <dbReference type="NCBI Taxonomy" id="373956"/>
    <lineage>
        <taxon>Eukaryota</taxon>
        <taxon>Metazoa</taxon>
        <taxon>Ecdysozoa</taxon>
        <taxon>Arthropoda</taxon>
        <taxon>Crustacea</taxon>
        <taxon>Multicrustacea</taxon>
        <taxon>Malacostraca</taxon>
        <taxon>Eumalacostraca</taxon>
        <taxon>Eucarida</taxon>
        <taxon>Decapoda</taxon>
        <taxon>Pleocyemata</taxon>
        <taxon>Caridea</taxon>
        <taxon>Atyoidea</taxon>
        <taxon>Atyidae</taxon>
        <taxon>Halocaridina</taxon>
    </lineage>
</organism>
<evidence type="ECO:0000313" key="3">
    <source>
        <dbReference type="EMBL" id="KAK7085568.1"/>
    </source>
</evidence>
<keyword evidence="1" id="KW-0677">Repeat</keyword>
<dbReference type="CDD" id="cd11289">
    <property type="entry name" value="gelsolin_S2_like"/>
    <property type="match status" value="1"/>
</dbReference>
<dbReference type="PANTHER" id="PTHR11977">
    <property type="entry name" value="VILLIN"/>
    <property type="match status" value="1"/>
</dbReference>
<dbReference type="AlphaFoldDB" id="A0AAN9AE97"/>
<dbReference type="InterPro" id="IPR007123">
    <property type="entry name" value="Gelsolin-like_dom"/>
</dbReference>
<gene>
    <name evidence="3" type="ORF">SK128_017927</name>
</gene>
<evidence type="ECO:0000259" key="2">
    <source>
        <dbReference type="Pfam" id="PF00626"/>
    </source>
</evidence>
<dbReference type="SMART" id="SM00262">
    <property type="entry name" value="GEL"/>
    <property type="match status" value="2"/>
</dbReference>
<dbReference type="EMBL" id="JAXCGZ010000798">
    <property type="protein sequence ID" value="KAK7085568.1"/>
    <property type="molecule type" value="Genomic_DNA"/>
</dbReference>
<dbReference type="GO" id="GO:0051014">
    <property type="term" value="P:actin filament severing"/>
    <property type="evidence" value="ECO:0007669"/>
    <property type="project" value="TreeGrafter"/>
</dbReference>
<proteinExistence type="predicted"/>
<dbReference type="PRINTS" id="PR00597">
    <property type="entry name" value="GELSOLIN"/>
</dbReference>
<feature type="domain" description="Gelsolin-like" evidence="2">
    <location>
        <begin position="97"/>
        <end position="163"/>
    </location>
</feature>
<comment type="caution">
    <text evidence="3">The sequence shown here is derived from an EMBL/GenBank/DDBJ whole genome shotgun (WGS) entry which is preliminary data.</text>
</comment>
<dbReference type="GO" id="GO:0051016">
    <property type="term" value="P:barbed-end actin filament capping"/>
    <property type="evidence" value="ECO:0007669"/>
    <property type="project" value="TreeGrafter"/>
</dbReference>
<dbReference type="SUPFAM" id="SSF55753">
    <property type="entry name" value="Actin depolymerizing proteins"/>
    <property type="match status" value="2"/>
</dbReference>
<feature type="domain" description="Gelsolin-like" evidence="2">
    <location>
        <begin position="11"/>
        <end position="58"/>
    </location>
</feature>
<dbReference type="GO" id="GO:0005737">
    <property type="term" value="C:cytoplasm"/>
    <property type="evidence" value="ECO:0007669"/>
    <property type="project" value="TreeGrafter"/>
</dbReference>
<name>A0AAN9AE97_HALRR</name>
<dbReference type="GO" id="GO:0051015">
    <property type="term" value="F:actin filament binding"/>
    <property type="evidence" value="ECO:0007669"/>
    <property type="project" value="InterPro"/>
</dbReference>
<evidence type="ECO:0000256" key="1">
    <source>
        <dbReference type="ARBA" id="ARBA00022737"/>
    </source>
</evidence>
<dbReference type="GO" id="GO:0015629">
    <property type="term" value="C:actin cytoskeleton"/>
    <property type="evidence" value="ECO:0007669"/>
    <property type="project" value="TreeGrafter"/>
</dbReference>
<protein>
    <recommendedName>
        <fullName evidence="2">Gelsolin-like domain-containing protein</fullName>
    </recommendedName>
</protein>
<dbReference type="PANTHER" id="PTHR11977:SF123">
    <property type="entry name" value="GELSOLIN"/>
    <property type="match status" value="1"/>
</dbReference>
<dbReference type="Gene3D" id="3.40.20.10">
    <property type="entry name" value="Severin"/>
    <property type="match status" value="2"/>
</dbReference>
<keyword evidence="4" id="KW-1185">Reference proteome</keyword>
<accession>A0AAN9AE97</accession>
<evidence type="ECO:0000313" key="4">
    <source>
        <dbReference type="Proteomes" id="UP001381693"/>
    </source>
</evidence>
<dbReference type="Pfam" id="PF00626">
    <property type="entry name" value="Gelsolin"/>
    <property type="match status" value="2"/>
</dbReference>
<dbReference type="Proteomes" id="UP001381693">
    <property type="component" value="Unassembled WGS sequence"/>
</dbReference>
<feature type="non-terminal residue" evidence="3">
    <location>
        <position position="1"/>
    </location>
</feature>
<sequence>TVENKGSKSWDLHFWLGSETSQDEAGAAAIKTVELDEQLGGIPVQHRETEGHESSLFLSKFKNGLRYLKGGVASGFHHVDPDAPYEARLFHVKGRRNVRVKQVEANSSSMNRGDCFILDCREKVYVYMGPGSRRIERLKAIQAGNAVRDDDHAGKAKVIVIDETASDGEVAEFFESLGGGSPDDIGDETTAMDDTEFERNENRVVTLHHIFEDSSGAMQTKLIGEKPLLQSMLDSGDMSVLVSVIFEVFYFMSVEPSPPTFLATCKIFLTFTWIIEMPLK</sequence>
<dbReference type="InterPro" id="IPR007122">
    <property type="entry name" value="Villin/Gelsolin"/>
</dbReference>
<dbReference type="GO" id="GO:0005546">
    <property type="term" value="F:phosphatidylinositol-4,5-bisphosphate binding"/>
    <property type="evidence" value="ECO:0007669"/>
    <property type="project" value="TreeGrafter"/>
</dbReference>
<dbReference type="GO" id="GO:0008154">
    <property type="term" value="P:actin polymerization or depolymerization"/>
    <property type="evidence" value="ECO:0007669"/>
    <property type="project" value="TreeGrafter"/>
</dbReference>